<comment type="catalytic activity">
    <reaction evidence="1">
        <text>Hydrolysis of terminal, non-reducing beta-D-glucosyl residues with release of beta-D-glucose.</text>
        <dbReference type="EC" id="3.2.1.21"/>
    </reaction>
</comment>
<dbReference type="AlphaFoldDB" id="A0AAE3EJ80"/>
<feature type="signal peptide" evidence="8">
    <location>
        <begin position="1"/>
        <end position="32"/>
    </location>
</feature>
<dbReference type="PROSITE" id="PS51257">
    <property type="entry name" value="PROKAR_LIPOPROTEIN"/>
    <property type="match status" value="1"/>
</dbReference>
<name>A0AAE3EJ80_9SPIR</name>
<reference evidence="11" key="1">
    <citation type="submission" date="2021-08" db="EMBL/GenBank/DDBJ databases">
        <title>Comparative analyses of Brucepasteria parasyntrophica and Teretinema zuelzerae.</title>
        <authorList>
            <person name="Song Y."/>
            <person name="Brune A."/>
        </authorList>
    </citation>
    <scope>NUCLEOTIDE SEQUENCE</scope>
    <source>
        <strain evidence="11">DSM 1903</strain>
    </source>
</reference>
<feature type="chain" id="PRO_5042078291" description="beta-glucosidase" evidence="8">
    <location>
        <begin position="33"/>
        <end position="621"/>
    </location>
</feature>
<dbReference type="InterPro" id="IPR019800">
    <property type="entry name" value="Glyco_hydro_3_AS"/>
</dbReference>
<keyword evidence="12" id="KW-1185">Reference proteome</keyword>
<evidence type="ECO:0000313" key="11">
    <source>
        <dbReference type="EMBL" id="MCD1655719.1"/>
    </source>
</evidence>
<dbReference type="GO" id="GO:0009251">
    <property type="term" value="P:glucan catabolic process"/>
    <property type="evidence" value="ECO:0007669"/>
    <property type="project" value="TreeGrafter"/>
</dbReference>
<proteinExistence type="inferred from homology"/>
<organism evidence="11 12">
    <name type="scientific">Teretinema zuelzerae</name>
    <dbReference type="NCBI Taxonomy" id="156"/>
    <lineage>
        <taxon>Bacteria</taxon>
        <taxon>Pseudomonadati</taxon>
        <taxon>Spirochaetota</taxon>
        <taxon>Spirochaetia</taxon>
        <taxon>Spirochaetales</taxon>
        <taxon>Treponemataceae</taxon>
        <taxon>Teretinema</taxon>
    </lineage>
</organism>
<evidence type="ECO:0000259" key="9">
    <source>
        <dbReference type="Pfam" id="PF00933"/>
    </source>
</evidence>
<dbReference type="EMBL" id="JAINWA010000003">
    <property type="protein sequence ID" value="MCD1655719.1"/>
    <property type="molecule type" value="Genomic_DNA"/>
</dbReference>
<dbReference type="InterPro" id="IPR036881">
    <property type="entry name" value="Glyco_hydro_3_C_sf"/>
</dbReference>
<dbReference type="InterPro" id="IPR001764">
    <property type="entry name" value="Glyco_hydro_3_N"/>
</dbReference>
<feature type="domain" description="Glycoside hydrolase family 3 N-terminal" evidence="9">
    <location>
        <begin position="66"/>
        <end position="380"/>
    </location>
</feature>
<comment type="caution">
    <text evidence="11">The sequence shown here is derived from an EMBL/GenBank/DDBJ whole genome shotgun (WGS) entry which is preliminary data.</text>
</comment>
<sequence>MKVDNRRKVRGLAGALASLAAVVFLVSCCASGASSGGKPAGQAKGAWSDASLPAESRAAELLKKMTLDEKIGQMTQADRQFLKSYADIARLHLGSLLSGGGSGPDENTAEAWADMYDEFQGYALKTRLGIPLVYGVDAVHGHNNVRGATIFPHNIGLGAANDPDLVERIARATAVEVAATGIDWNFAPCLTVPQDIRWGRTYEGYSENPEIVSVLGSAAVRGYQGTDLAARDTILATIKHFVADGGTFGGKDRGDAKISEEELRSIHLHPYFAAIGAGAGSLMPSFSSWNGVRMHAHGELLTGVLRGEMGFAGFTISDWAALDELGGTPEHRIALGINSGVDMVMVPEHYESFITTLKKLVKDGAVSEARVDEAVLRILTAKFKLGLFESPLAEREFLDRVGSPEHRAVAREAVRKSAVLLKNDGILPFKKENLKAILVTGPLADNLGAQCGGWTISWQGGNGPVTEGTTVLAALRAALPESVAIYDSLKAAEKAGAKIDVAVVVVGERPYAEWQGDTQNPALPPAHSELIETLSGQGLPVVTVLFSGRPLLAEREIAMSSAFLAAWLPGTEGAGLADLLLGDAKPTGKLSFSWPKTLAGIGAEGKKNEKPLFELGYGLSW</sequence>
<evidence type="ECO:0000256" key="5">
    <source>
        <dbReference type="ARBA" id="ARBA00022801"/>
    </source>
</evidence>
<evidence type="ECO:0000256" key="3">
    <source>
        <dbReference type="ARBA" id="ARBA00012744"/>
    </source>
</evidence>
<feature type="domain" description="Glycoside hydrolase family 3 C-terminal" evidence="10">
    <location>
        <begin position="419"/>
        <end position="621"/>
    </location>
</feature>
<dbReference type="InterPro" id="IPR002772">
    <property type="entry name" value="Glyco_hydro_3_C"/>
</dbReference>
<dbReference type="Gene3D" id="3.40.50.1700">
    <property type="entry name" value="Glycoside hydrolase family 3 C-terminal domain"/>
    <property type="match status" value="1"/>
</dbReference>
<dbReference type="InterPro" id="IPR036962">
    <property type="entry name" value="Glyco_hydro_3_N_sf"/>
</dbReference>
<dbReference type="PANTHER" id="PTHR30620">
    <property type="entry name" value="PERIPLASMIC BETA-GLUCOSIDASE-RELATED"/>
    <property type="match status" value="1"/>
</dbReference>
<dbReference type="SUPFAM" id="SSF52279">
    <property type="entry name" value="Beta-D-glucan exohydrolase, C-terminal domain"/>
    <property type="match status" value="1"/>
</dbReference>
<dbReference type="EC" id="3.2.1.21" evidence="3"/>
<evidence type="ECO:0000313" key="12">
    <source>
        <dbReference type="Proteomes" id="UP001198163"/>
    </source>
</evidence>
<dbReference type="SUPFAM" id="SSF51445">
    <property type="entry name" value="(Trans)glycosidases"/>
    <property type="match status" value="1"/>
</dbReference>
<evidence type="ECO:0000256" key="8">
    <source>
        <dbReference type="SAM" id="SignalP"/>
    </source>
</evidence>
<dbReference type="Gene3D" id="3.20.20.300">
    <property type="entry name" value="Glycoside hydrolase, family 3, N-terminal domain"/>
    <property type="match status" value="1"/>
</dbReference>
<dbReference type="GO" id="GO:0008422">
    <property type="term" value="F:beta-glucosidase activity"/>
    <property type="evidence" value="ECO:0007669"/>
    <property type="project" value="UniProtKB-EC"/>
</dbReference>
<dbReference type="Proteomes" id="UP001198163">
    <property type="component" value="Unassembled WGS sequence"/>
</dbReference>
<dbReference type="InterPro" id="IPR051915">
    <property type="entry name" value="Cellulose_Degrad_GH3"/>
</dbReference>
<protein>
    <recommendedName>
        <fullName evidence="3">beta-glucosidase</fullName>
        <ecNumber evidence="3">3.2.1.21</ecNumber>
    </recommendedName>
</protein>
<dbReference type="Pfam" id="PF01915">
    <property type="entry name" value="Glyco_hydro_3_C"/>
    <property type="match status" value="1"/>
</dbReference>
<evidence type="ECO:0000256" key="1">
    <source>
        <dbReference type="ARBA" id="ARBA00000448"/>
    </source>
</evidence>
<evidence type="ECO:0000259" key="10">
    <source>
        <dbReference type="Pfam" id="PF01915"/>
    </source>
</evidence>
<dbReference type="PROSITE" id="PS00775">
    <property type="entry name" value="GLYCOSYL_HYDROL_F3"/>
    <property type="match status" value="1"/>
</dbReference>
<evidence type="ECO:0000256" key="7">
    <source>
        <dbReference type="RuleBase" id="RU361161"/>
    </source>
</evidence>
<dbReference type="Pfam" id="PF00933">
    <property type="entry name" value="Glyco_hydro_3"/>
    <property type="match status" value="1"/>
</dbReference>
<keyword evidence="4 8" id="KW-0732">Signal</keyword>
<keyword evidence="5 7" id="KW-0378">Hydrolase</keyword>
<keyword evidence="6 7" id="KW-0326">Glycosidase</keyword>
<gene>
    <name evidence="11" type="ORF">K7J14_13560</name>
</gene>
<dbReference type="InterPro" id="IPR017853">
    <property type="entry name" value="GH"/>
</dbReference>
<dbReference type="PANTHER" id="PTHR30620:SF16">
    <property type="entry name" value="LYSOSOMAL BETA GLUCOSIDASE"/>
    <property type="match status" value="1"/>
</dbReference>
<dbReference type="RefSeq" id="WP_230757398.1">
    <property type="nucleotide sequence ID" value="NZ_JAINWA010000003.1"/>
</dbReference>
<dbReference type="PRINTS" id="PR00133">
    <property type="entry name" value="GLHYDRLASE3"/>
</dbReference>
<evidence type="ECO:0000256" key="4">
    <source>
        <dbReference type="ARBA" id="ARBA00022729"/>
    </source>
</evidence>
<accession>A0AAE3EJ80</accession>
<comment type="similarity">
    <text evidence="2 7">Belongs to the glycosyl hydrolase 3 family.</text>
</comment>
<evidence type="ECO:0000256" key="2">
    <source>
        <dbReference type="ARBA" id="ARBA00005336"/>
    </source>
</evidence>
<evidence type="ECO:0000256" key="6">
    <source>
        <dbReference type="ARBA" id="ARBA00023295"/>
    </source>
</evidence>